<gene>
    <name evidence="2" type="ORF">GAB14E_3857</name>
</gene>
<dbReference type="EMBL" id="JQEC01000054">
    <property type="protein sequence ID" value="KGJ89696.1"/>
    <property type="molecule type" value="Genomic_DNA"/>
</dbReference>
<protein>
    <submittedName>
        <fullName evidence="2">Uncharacterized protein</fullName>
    </submittedName>
</protein>
<feature type="region of interest" description="Disordered" evidence="1">
    <location>
        <begin position="65"/>
        <end position="92"/>
    </location>
</feature>
<comment type="caution">
    <text evidence="2">The sequence shown here is derived from an EMBL/GenBank/DDBJ whole genome shotgun (WGS) entry which is preliminary data.</text>
</comment>
<accession>A0A099KH80</accession>
<dbReference type="Proteomes" id="UP000029868">
    <property type="component" value="Unassembled WGS sequence"/>
</dbReference>
<sequence length="92" mass="9891">MSKVIQVLETMASDASLINEENISTFLTTTEINAEQQRAITAKSAGQLAETIADLPELMAFSQVLPADEDAPIEDEQEDDNSASSKLLASSF</sequence>
<evidence type="ECO:0000313" key="3">
    <source>
        <dbReference type="Proteomes" id="UP000029868"/>
    </source>
</evidence>
<dbReference type="PATRIC" id="fig|28229.3.peg.3781"/>
<feature type="compositionally biased region" description="Polar residues" evidence="1">
    <location>
        <begin position="82"/>
        <end position="92"/>
    </location>
</feature>
<dbReference type="OrthoDB" id="6228909at2"/>
<feature type="compositionally biased region" description="Acidic residues" evidence="1">
    <location>
        <begin position="67"/>
        <end position="81"/>
    </location>
</feature>
<evidence type="ECO:0000313" key="2">
    <source>
        <dbReference type="EMBL" id="KGJ89696.1"/>
    </source>
</evidence>
<dbReference type="RefSeq" id="WP_033083756.1">
    <property type="nucleotide sequence ID" value="NZ_JQEC01000054.1"/>
</dbReference>
<proteinExistence type="predicted"/>
<evidence type="ECO:0000256" key="1">
    <source>
        <dbReference type="SAM" id="MobiDB-lite"/>
    </source>
</evidence>
<reference evidence="2 3" key="1">
    <citation type="submission" date="2014-08" db="EMBL/GenBank/DDBJ databases">
        <title>Genomic and Phenotypic Diversity of Colwellia psychrerythraea strains from Disparate Marine Basins.</title>
        <authorList>
            <person name="Techtmann S.M."/>
            <person name="Stelling S.C."/>
            <person name="Utturkar S.M."/>
            <person name="Alshibli N."/>
            <person name="Harris A."/>
            <person name="Brown S.D."/>
            <person name="Hazen T.C."/>
        </authorList>
    </citation>
    <scope>NUCLEOTIDE SEQUENCE [LARGE SCALE GENOMIC DNA]</scope>
    <source>
        <strain evidence="2 3">GAB14E</strain>
    </source>
</reference>
<organism evidence="2 3">
    <name type="scientific">Colwellia psychrerythraea</name>
    <name type="common">Vibrio psychroerythus</name>
    <dbReference type="NCBI Taxonomy" id="28229"/>
    <lineage>
        <taxon>Bacteria</taxon>
        <taxon>Pseudomonadati</taxon>
        <taxon>Pseudomonadota</taxon>
        <taxon>Gammaproteobacteria</taxon>
        <taxon>Alteromonadales</taxon>
        <taxon>Colwelliaceae</taxon>
        <taxon>Colwellia</taxon>
    </lineage>
</organism>
<dbReference type="AlphaFoldDB" id="A0A099KH80"/>
<name>A0A099KH80_COLPS</name>